<protein>
    <recommendedName>
        <fullName evidence="1">Endonuclease/exonuclease/phosphatase domain-containing protein</fullName>
    </recommendedName>
</protein>
<dbReference type="PANTHER" id="PTHR14859:SF1">
    <property type="entry name" value="PGAP2-INTERACTING PROTEIN"/>
    <property type="match status" value="1"/>
</dbReference>
<dbReference type="GO" id="GO:0016020">
    <property type="term" value="C:membrane"/>
    <property type="evidence" value="ECO:0007669"/>
    <property type="project" value="GOC"/>
</dbReference>
<dbReference type="GO" id="GO:0003824">
    <property type="term" value="F:catalytic activity"/>
    <property type="evidence" value="ECO:0007669"/>
    <property type="project" value="InterPro"/>
</dbReference>
<dbReference type="InterPro" id="IPR005135">
    <property type="entry name" value="Endo/exonuclease/phosphatase"/>
</dbReference>
<dbReference type="PANTHER" id="PTHR14859">
    <property type="entry name" value="CALCOFLUOR WHITE HYPERSENSITIVE PROTEIN PRECURSOR"/>
    <property type="match status" value="1"/>
</dbReference>
<dbReference type="InterPro" id="IPR051916">
    <property type="entry name" value="GPI-anchor_lipid_remodeler"/>
</dbReference>
<dbReference type="Gene3D" id="3.60.10.10">
    <property type="entry name" value="Endonuclease/exonuclease/phosphatase"/>
    <property type="match status" value="1"/>
</dbReference>
<dbReference type="AlphaFoldDB" id="A0A7V4WV82"/>
<organism evidence="2">
    <name type="scientific">Caldithrix abyssi</name>
    <dbReference type="NCBI Taxonomy" id="187145"/>
    <lineage>
        <taxon>Bacteria</taxon>
        <taxon>Pseudomonadati</taxon>
        <taxon>Calditrichota</taxon>
        <taxon>Calditrichia</taxon>
        <taxon>Calditrichales</taxon>
        <taxon>Calditrichaceae</taxon>
        <taxon>Caldithrix</taxon>
    </lineage>
</organism>
<dbReference type="SUPFAM" id="SSF56219">
    <property type="entry name" value="DNase I-like"/>
    <property type="match status" value="1"/>
</dbReference>
<name>A0A7V4WV82_CALAY</name>
<gene>
    <name evidence="2" type="ORF">ENK44_10475</name>
</gene>
<accession>A0A7V4WV82</accession>
<dbReference type="GO" id="GO:0006506">
    <property type="term" value="P:GPI anchor biosynthetic process"/>
    <property type="evidence" value="ECO:0007669"/>
    <property type="project" value="TreeGrafter"/>
</dbReference>
<feature type="domain" description="Endonuclease/exonuclease/phosphatase" evidence="1">
    <location>
        <begin position="60"/>
        <end position="361"/>
    </location>
</feature>
<dbReference type="Pfam" id="PF03372">
    <property type="entry name" value="Exo_endo_phos"/>
    <property type="match status" value="1"/>
</dbReference>
<evidence type="ECO:0000259" key="1">
    <source>
        <dbReference type="Pfam" id="PF03372"/>
    </source>
</evidence>
<dbReference type="EMBL" id="DRQG01000098">
    <property type="protein sequence ID" value="HGY56119.1"/>
    <property type="molecule type" value="Genomic_DNA"/>
</dbReference>
<evidence type="ECO:0000313" key="2">
    <source>
        <dbReference type="EMBL" id="HGY56119.1"/>
    </source>
</evidence>
<reference evidence="2" key="1">
    <citation type="journal article" date="2020" name="mSystems">
        <title>Genome- and Community-Level Interaction Insights into Carbon Utilization and Element Cycling Functions of Hydrothermarchaeota in Hydrothermal Sediment.</title>
        <authorList>
            <person name="Zhou Z."/>
            <person name="Liu Y."/>
            <person name="Xu W."/>
            <person name="Pan J."/>
            <person name="Luo Z.H."/>
            <person name="Li M."/>
        </authorList>
    </citation>
    <scope>NUCLEOTIDE SEQUENCE [LARGE SCALE GENOMIC DNA]</scope>
    <source>
        <strain evidence="2">HyVt-577</strain>
    </source>
</reference>
<dbReference type="InterPro" id="IPR036691">
    <property type="entry name" value="Endo/exonu/phosph_ase_sf"/>
</dbReference>
<comment type="caution">
    <text evidence="2">The sequence shown here is derived from an EMBL/GenBank/DDBJ whole genome shotgun (WGS) entry which is preliminary data.</text>
</comment>
<sequence length="372" mass="41879">MAQGIEMRLVQQLFIASTVLLLFFSCEPLATQFEDVGGAEIYRAAYLSKEPDIAPFIKVMTWNIRFGAARLPWFGDSCGDRVILSEQEVTDHLRALADLINSVQPDILFVQEIDVGSKRTAYIDELQWLLDHTELNYAAYASAWKARIIPSDGLGRMDMGNAVLSRFPITQATRLQLALRGDQDALTQYFYLQRNILKTKVQLPGDEQIYAVNTHLAAFSTDDTKRIQVGQVLDELTQIDQYGELFVLGADFNLLPPGSDSTDYCLEDRCAGESFHHSGDNPFHKEGSNYTPEITWLQEMYNRFSPAVALNAYLADQPRYFTHTTQFDALPDRKIDYLFTNGRWAPGSDSTIQSGIRLSDHAPVSAKLEIGQ</sequence>
<proteinExistence type="predicted"/>
<dbReference type="Proteomes" id="UP000885779">
    <property type="component" value="Unassembled WGS sequence"/>
</dbReference>